<protein>
    <submittedName>
        <fullName evidence="3">Uncharacterized protein</fullName>
    </submittedName>
</protein>
<reference evidence="3 4" key="1">
    <citation type="submission" date="2016-10" db="EMBL/GenBank/DDBJ databases">
        <authorList>
            <person name="de Groot N.N."/>
        </authorList>
    </citation>
    <scope>NUCLEOTIDE SEQUENCE [LARGE SCALE GENOMIC DNA]</scope>
    <source>
        <strain evidence="3 4">CGMCC 1.10825</strain>
    </source>
</reference>
<feature type="signal peptide" evidence="2">
    <location>
        <begin position="1"/>
        <end position="18"/>
    </location>
</feature>
<accession>A0A1H6KJL6</accession>
<proteinExistence type="predicted"/>
<evidence type="ECO:0000256" key="2">
    <source>
        <dbReference type="SAM" id="SignalP"/>
    </source>
</evidence>
<evidence type="ECO:0000256" key="1">
    <source>
        <dbReference type="SAM" id="MobiDB-lite"/>
    </source>
</evidence>
<dbReference type="RefSeq" id="WP_091097223.1">
    <property type="nucleotide sequence ID" value="NZ_FNXE01000012.1"/>
</dbReference>
<dbReference type="Proteomes" id="UP000199634">
    <property type="component" value="Unassembled WGS sequence"/>
</dbReference>
<dbReference type="AlphaFoldDB" id="A0A1H6KJL6"/>
<dbReference type="STRING" id="1159016.SAMN02927937_01124"/>
<dbReference type="EMBL" id="FNXE01000012">
    <property type="protein sequence ID" value="SEH73543.1"/>
    <property type="molecule type" value="Genomic_DNA"/>
</dbReference>
<gene>
    <name evidence="3" type="ORF">SAMN02927937_01124</name>
</gene>
<dbReference type="OrthoDB" id="1376384at2"/>
<feature type="region of interest" description="Disordered" evidence="1">
    <location>
        <begin position="19"/>
        <end position="42"/>
    </location>
</feature>
<keyword evidence="2" id="KW-0732">Signal</keyword>
<sequence length="141" mass="17148">MKTLFTLALLAVTTIASAQPRHGNHHGKGHYKNHKKHQKHYNHNRNDYKHNRKVVRNNHQRDYHYHVSREMNRYDFLRLSQAQRSKLQVSLNFLIANNYGPRDYEYRLCKDLRSILTRSQYAMWERRAYNNGTTFVFNFNR</sequence>
<feature type="chain" id="PRO_5011777202" evidence="2">
    <location>
        <begin position="19"/>
        <end position="141"/>
    </location>
</feature>
<name>A0A1H6KJL6_9FLAO</name>
<evidence type="ECO:0000313" key="4">
    <source>
        <dbReference type="Proteomes" id="UP000199634"/>
    </source>
</evidence>
<evidence type="ECO:0000313" key="3">
    <source>
        <dbReference type="EMBL" id="SEH73543.1"/>
    </source>
</evidence>
<keyword evidence="4" id="KW-1185">Reference proteome</keyword>
<organism evidence="3 4">
    <name type="scientific">Paenimyroides marinum</name>
    <dbReference type="NCBI Taxonomy" id="1159016"/>
    <lineage>
        <taxon>Bacteria</taxon>
        <taxon>Pseudomonadati</taxon>
        <taxon>Bacteroidota</taxon>
        <taxon>Flavobacteriia</taxon>
        <taxon>Flavobacteriales</taxon>
        <taxon>Flavobacteriaceae</taxon>
        <taxon>Paenimyroides</taxon>
    </lineage>
</organism>
<feature type="compositionally biased region" description="Basic residues" evidence="1">
    <location>
        <begin position="22"/>
        <end position="42"/>
    </location>
</feature>